<dbReference type="AlphaFoldDB" id="A0A834INJ9"/>
<organism evidence="2 3">
    <name type="scientific">Rhynchophorus ferrugineus</name>
    <name type="common">Red palm weevil</name>
    <name type="synonym">Curculio ferrugineus</name>
    <dbReference type="NCBI Taxonomy" id="354439"/>
    <lineage>
        <taxon>Eukaryota</taxon>
        <taxon>Metazoa</taxon>
        <taxon>Ecdysozoa</taxon>
        <taxon>Arthropoda</taxon>
        <taxon>Hexapoda</taxon>
        <taxon>Insecta</taxon>
        <taxon>Pterygota</taxon>
        <taxon>Neoptera</taxon>
        <taxon>Endopterygota</taxon>
        <taxon>Coleoptera</taxon>
        <taxon>Polyphaga</taxon>
        <taxon>Cucujiformia</taxon>
        <taxon>Curculionidae</taxon>
        <taxon>Dryophthorinae</taxon>
        <taxon>Rhynchophorus</taxon>
    </lineage>
</organism>
<comment type="caution">
    <text evidence="2">The sequence shown here is derived from an EMBL/GenBank/DDBJ whole genome shotgun (WGS) entry which is preliminary data.</text>
</comment>
<evidence type="ECO:0000313" key="3">
    <source>
        <dbReference type="Proteomes" id="UP000625711"/>
    </source>
</evidence>
<gene>
    <name evidence="2" type="ORF">GWI33_004060</name>
</gene>
<sequence>MKLNAFFLILTISGVFTQDNAENGVAKLLLDCYNNTAIPGITIANERPPSSINLLVEYIRKLEDANPTLNARELALQIIQRLRQDGITWADRTVDERFGVPFTSSRLERYKFRVFISRLIPNPETTLDFGELSAPEKCALHYMISNTIDDFRRPNEATECSKSARFTSRIITRREAEPTNSDVESISNINPHGSLAQINSNTSQCPIELGVTYTQFGAIKTGDVLAGIAAGLNQQSVDGVDNRYAGTLVGEIGEASLYQAQEIVSLGAVGGWNSTISPKYLFLQSNNYLQATDAEIRGALDGLYMALRMDSWITSFSYLKISQILDAYYSPYEKGVLNSYMKACNRNILFTEMVPQDTFYNQLLAFIPVLNRAAISGVSLSNNSFPVLARAGINASQLYIPTLTTRDLLCTNNQVITRVSSDLHIFIDTTWSYSTVQLLLTYVLDNIDVNKFGTRYTIYGGNDIETIVNQTYYLSNFHSQYNEAVHNNVTRGFAYDKVIEKVESIANSKLNNATYAGGESTIFLFVTATSINSNQVTFLQSRKSVINEYLSYISILVAGTGSQSDYGDLVTNVQKDVNIIQQSTSEEQVKLYGQSVVNSIKNVPRSIVNPACGSSYQGSGTFSLTDYVEPQGVNYYKIPTNYFYSSSNLIVREQNGATVSVCISRENSKPDNQTDTCQNISNSGFTVDISGYCSGTSVSACSPIYISLSGIKSTTTPNCQEASCRFPDDIKVSITLEQGSCTSGSTVYRYSGLILFIICFVNFLR</sequence>
<dbReference type="EMBL" id="JAACXV010000213">
    <property type="protein sequence ID" value="KAF7281943.1"/>
    <property type="molecule type" value="Genomic_DNA"/>
</dbReference>
<feature type="chain" id="PRO_5032284875" evidence="1">
    <location>
        <begin position="18"/>
        <end position="765"/>
    </location>
</feature>
<keyword evidence="1" id="KW-0732">Signal</keyword>
<keyword evidence="3" id="KW-1185">Reference proteome</keyword>
<name>A0A834INJ9_RHYFE</name>
<evidence type="ECO:0000313" key="2">
    <source>
        <dbReference type="EMBL" id="KAF7281943.1"/>
    </source>
</evidence>
<evidence type="ECO:0000256" key="1">
    <source>
        <dbReference type="SAM" id="SignalP"/>
    </source>
</evidence>
<dbReference type="Proteomes" id="UP000625711">
    <property type="component" value="Unassembled WGS sequence"/>
</dbReference>
<feature type="signal peptide" evidence="1">
    <location>
        <begin position="1"/>
        <end position="17"/>
    </location>
</feature>
<accession>A0A834INJ9</accession>
<protein>
    <submittedName>
        <fullName evidence="2">Uncharacterized protein</fullName>
    </submittedName>
</protein>
<proteinExistence type="predicted"/>
<dbReference type="OrthoDB" id="10256829at2759"/>
<reference evidence="2" key="1">
    <citation type="submission" date="2020-08" db="EMBL/GenBank/DDBJ databases">
        <title>Genome sequencing and assembly of the red palm weevil Rhynchophorus ferrugineus.</title>
        <authorList>
            <person name="Dias G.B."/>
            <person name="Bergman C.M."/>
            <person name="Manee M."/>
        </authorList>
    </citation>
    <scope>NUCLEOTIDE SEQUENCE</scope>
    <source>
        <strain evidence="2">AA-2017</strain>
        <tissue evidence="2">Whole larva</tissue>
    </source>
</reference>